<evidence type="ECO:0000256" key="2">
    <source>
        <dbReference type="SAM" id="Phobius"/>
    </source>
</evidence>
<protein>
    <recommendedName>
        <fullName evidence="5">Transmembrane protein</fullName>
    </recommendedName>
</protein>
<feature type="region of interest" description="Disordered" evidence="1">
    <location>
        <begin position="15"/>
        <end position="36"/>
    </location>
</feature>
<evidence type="ECO:0000256" key="1">
    <source>
        <dbReference type="SAM" id="MobiDB-lite"/>
    </source>
</evidence>
<accession>A0A9J6H6I5</accession>
<dbReference type="VEuPathDB" id="VectorBase:HLOH_053086"/>
<organism evidence="3 4">
    <name type="scientific">Haemaphysalis longicornis</name>
    <name type="common">Bush tick</name>
    <dbReference type="NCBI Taxonomy" id="44386"/>
    <lineage>
        <taxon>Eukaryota</taxon>
        <taxon>Metazoa</taxon>
        <taxon>Ecdysozoa</taxon>
        <taxon>Arthropoda</taxon>
        <taxon>Chelicerata</taxon>
        <taxon>Arachnida</taxon>
        <taxon>Acari</taxon>
        <taxon>Parasitiformes</taxon>
        <taxon>Ixodida</taxon>
        <taxon>Ixodoidea</taxon>
        <taxon>Ixodidae</taxon>
        <taxon>Haemaphysalinae</taxon>
        <taxon>Haemaphysalis</taxon>
    </lineage>
</organism>
<dbReference type="EMBL" id="JABSTR010001064">
    <property type="protein sequence ID" value="KAH9383358.1"/>
    <property type="molecule type" value="Genomic_DNA"/>
</dbReference>
<feature type="transmembrane region" description="Helical" evidence="2">
    <location>
        <begin position="188"/>
        <end position="214"/>
    </location>
</feature>
<keyword evidence="4" id="KW-1185">Reference proteome</keyword>
<keyword evidence="2" id="KW-1133">Transmembrane helix</keyword>
<comment type="caution">
    <text evidence="3">The sequence shown here is derived from an EMBL/GenBank/DDBJ whole genome shotgun (WGS) entry which is preliminary data.</text>
</comment>
<dbReference type="AlphaFoldDB" id="A0A9J6H6I5"/>
<gene>
    <name evidence="3" type="ORF">HPB48_024577</name>
</gene>
<evidence type="ECO:0000313" key="4">
    <source>
        <dbReference type="Proteomes" id="UP000821853"/>
    </source>
</evidence>
<reference evidence="3 4" key="1">
    <citation type="journal article" date="2020" name="Cell">
        <title>Large-Scale Comparative Analyses of Tick Genomes Elucidate Their Genetic Diversity and Vector Capacities.</title>
        <authorList>
            <consortium name="Tick Genome and Microbiome Consortium (TIGMIC)"/>
            <person name="Jia N."/>
            <person name="Wang J."/>
            <person name="Shi W."/>
            <person name="Du L."/>
            <person name="Sun Y."/>
            <person name="Zhan W."/>
            <person name="Jiang J.F."/>
            <person name="Wang Q."/>
            <person name="Zhang B."/>
            <person name="Ji P."/>
            <person name="Bell-Sakyi L."/>
            <person name="Cui X.M."/>
            <person name="Yuan T.T."/>
            <person name="Jiang B.G."/>
            <person name="Yang W.F."/>
            <person name="Lam T.T."/>
            <person name="Chang Q.C."/>
            <person name="Ding S.J."/>
            <person name="Wang X.J."/>
            <person name="Zhu J.G."/>
            <person name="Ruan X.D."/>
            <person name="Zhao L."/>
            <person name="Wei J.T."/>
            <person name="Ye R.Z."/>
            <person name="Que T.C."/>
            <person name="Du C.H."/>
            <person name="Zhou Y.H."/>
            <person name="Cheng J.X."/>
            <person name="Dai P.F."/>
            <person name="Guo W.B."/>
            <person name="Han X.H."/>
            <person name="Huang E.J."/>
            <person name="Li L.F."/>
            <person name="Wei W."/>
            <person name="Gao Y.C."/>
            <person name="Liu J.Z."/>
            <person name="Shao H.Z."/>
            <person name="Wang X."/>
            <person name="Wang C.C."/>
            <person name="Yang T.C."/>
            <person name="Huo Q.B."/>
            <person name="Li W."/>
            <person name="Chen H.Y."/>
            <person name="Chen S.E."/>
            <person name="Zhou L.G."/>
            <person name="Ni X.B."/>
            <person name="Tian J.H."/>
            <person name="Sheng Y."/>
            <person name="Liu T."/>
            <person name="Pan Y.S."/>
            <person name="Xia L.Y."/>
            <person name="Li J."/>
            <person name="Zhao F."/>
            <person name="Cao W.C."/>
        </authorList>
    </citation>
    <scope>NUCLEOTIDE SEQUENCE [LARGE SCALE GENOMIC DNA]</scope>
    <source>
        <strain evidence="3">HaeL-2018</strain>
    </source>
</reference>
<proteinExistence type="predicted"/>
<keyword evidence="2" id="KW-0472">Membrane</keyword>
<feature type="transmembrane region" description="Helical" evidence="2">
    <location>
        <begin position="146"/>
        <end position="167"/>
    </location>
</feature>
<feature type="transmembrane region" description="Helical" evidence="2">
    <location>
        <begin position="114"/>
        <end position="134"/>
    </location>
</feature>
<name>A0A9J6H6I5_HAELO</name>
<evidence type="ECO:0008006" key="5">
    <source>
        <dbReference type="Google" id="ProtNLM"/>
    </source>
</evidence>
<evidence type="ECO:0000313" key="3">
    <source>
        <dbReference type="EMBL" id="KAH9383358.1"/>
    </source>
</evidence>
<dbReference type="Proteomes" id="UP000821853">
    <property type="component" value="Unassembled WGS sequence"/>
</dbReference>
<keyword evidence="2" id="KW-0812">Transmembrane</keyword>
<sequence length="227" mass="25525">MRRVPYVQVMWQQPSRRPRNGLGGRHGLREGGFPSVSVPRADPAAVNGFWPRSAEWRSALARRQQPGGVPAFSPHPSAVNSLHPSPLPEPLLPENSFAQSWTQHSLRRLSSSRIAAALPLIRVPMARLFFSAAALPCSLDSAQPSFVGPLLFPPPLLSFFLSLFFCVRRFLQKRFWNLPHPIRAHFYPFMFTTFLSSFSTVVHLIALCFFPYVVLCSNYCALCIGYD</sequence>